<evidence type="ECO:0000313" key="1">
    <source>
        <dbReference type="EMBL" id="RPB03296.1"/>
    </source>
</evidence>
<sequence>MAWVVLLTNASYLPGVVILGYSLRKVPSRYPLIVAVTQSLGDSSVNVLRKLGYEVRTVEPLRPRMRVNLAAERFEDTWTKLVVFGFYEFKRIVLIDGDMTVVRNMDEIFNLDIPKDWVAANHACVCNIDKADWADPDWRIVHKPLKHPEALAHPTLILPTSPRTHLLLNSGLVVLHPSKKLFEDMDFIAVFFCDHWLPIGYQYNAIKTARYKHPEMWRDLEVKNVHYIVKKPSSVGRSIGERDEVLHGWWWDEFANWEKDADEDIEEEEEEKGFCGRRN</sequence>
<name>A0A3N4JY62_9PEZI</name>
<evidence type="ECO:0000313" key="2">
    <source>
        <dbReference type="Proteomes" id="UP000276215"/>
    </source>
</evidence>
<dbReference type="Pfam" id="PF01501">
    <property type="entry name" value="Glyco_transf_8"/>
    <property type="match status" value="1"/>
</dbReference>
<dbReference type="InterPro" id="IPR029044">
    <property type="entry name" value="Nucleotide-diphossugar_trans"/>
</dbReference>
<dbReference type="Proteomes" id="UP000276215">
    <property type="component" value="Unassembled WGS sequence"/>
</dbReference>
<proteinExistence type="predicted"/>
<dbReference type="PANTHER" id="PTHR11183">
    <property type="entry name" value="GLYCOGENIN SUBFAMILY MEMBER"/>
    <property type="match status" value="1"/>
</dbReference>
<dbReference type="AlphaFoldDB" id="A0A3N4JY62"/>
<dbReference type="InterPro" id="IPR050587">
    <property type="entry name" value="GNT1/Glycosyltrans_8"/>
</dbReference>
<reference evidence="1 2" key="1">
    <citation type="journal article" date="2018" name="Nat. Ecol. Evol.">
        <title>Pezizomycetes genomes reveal the molecular basis of ectomycorrhizal truffle lifestyle.</title>
        <authorList>
            <person name="Murat C."/>
            <person name="Payen T."/>
            <person name="Noel B."/>
            <person name="Kuo A."/>
            <person name="Morin E."/>
            <person name="Chen J."/>
            <person name="Kohler A."/>
            <person name="Krizsan K."/>
            <person name="Balestrini R."/>
            <person name="Da Silva C."/>
            <person name="Montanini B."/>
            <person name="Hainaut M."/>
            <person name="Levati E."/>
            <person name="Barry K.W."/>
            <person name="Belfiori B."/>
            <person name="Cichocki N."/>
            <person name="Clum A."/>
            <person name="Dockter R.B."/>
            <person name="Fauchery L."/>
            <person name="Guy J."/>
            <person name="Iotti M."/>
            <person name="Le Tacon F."/>
            <person name="Lindquist E.A."/>
            <person name="Lipzen A."/>
            <person name="Malagnac F."/>
            <person name="Mello A."/>
            <person name="Molinier V."/>
            <person name="Miyauchi S."/>
            <person name="Poulain J."/>
            <person name="Riccioni C."/>
            <person name="Rubini A."/>
            <person name="Sitrit Y."/>
            <person name="Splivallo R."/>
            <person name="Traeger S."/>
            <person name="Wang M."/>
            <person name="Zifcakova L."/>
            <person name="Wipf D."/>
            <person name="Zambonelli A."/>
            <person name="Paolocci F."/>
            <person name="Nowrousian M."/>
            <person name="Ottonello S."/>
            <person name="Baldrian P."/>
            <person name="Spatafora J.W."/>
            <person name="Henrissat B."/>
            <person name="Nagy L.G."/>
            <person name="Aury J.M."/>
            <person name="Wincker P."/>
            <person name="Grigoriev I.V."/>
            <person name="Bonfante P."/>
            <person name="Martin F.M."/>
        </authorList>
    </citation>
    <scope>NUCLEOTIDE SEQUENCE [LARGE SCALE GENOMIC DNA]</scope>
    <source>
        <strain evidence="1 2">120613-1</strain>
    </source>
</reference>
<dbReference type="Gene3D" id="3.90.550.10">
    <property type="entry name" value="Spore Coat Polysaccharide Biosynthesis Protein SpsA, Chain A"/>
    <property type="match status" value="1"/>
</dbReference>
<protein>
    <submittedName>
        <fullName evidence="1">Nucleotide-diphospho-sugar transferase</fullName>
    </submittedName>
</protein>
<dbReference type="STRING" id="1336337.A0A3N4JY62"/>
<gene>
    <name evidence="1" type="ORF">L873DRAFT_1826354</name>
</gene>
<keyword evidence="1" id="KW-0808">Transferase</keyword>
<keyword evidence="2" id="KW-1185">Reference proteome</keyword>
<dbReference type="EMBL" id="ML120363">
    <property type="protein sequence ID" value="RPB03296.1"/>
    <property type="molecule type" value="Genomic_DNA"/>
</dbReference>
<organism evidence="1 2">
    <name type="scientific">Choiromyces venosus 120613-1</name>
    <dbReference type="NCBI Taxonomy" id="1336337"/>
    <lineage>
        <taxon>Eukaryota</taxon>
        <taxon>Fungi</taxon>
        <taxon>Dikarya</taxon>
        <taxon>Ascomycota</taxon>
        <taxon>Pezizomycotina</taxon>
        <taxon>Pezizomycetes</taxon>
        <taxon>Pezizales</taxon>
        <taxon>Tuberaceae</taxon>
        <taxon>Choiromyces</taxon>
    </lineage>
</organism>
<dbReference type="SUPFAM" id="SSF53448">
    <property type="entry name" value="Nucleotide-diphospho-sugar transferases"/>
    <property type="match status" value="1"/>
</dbReference>
<accession>A0A3N4JY62</accession>
<dbReference type="GO" id="GO:0016757">
    <property type="term" value="F:glycosyltransferase activity"/>
    <property type="evidence" value="ECO:0007669"/>
    <property type="project" value="InterPro"/>
</dbReference>
<dbReference type="OrthoDB" id="2014201at2759"/>
<dbReference type="InterPro" id="IPR002495">
    <property type="entry name" value="Glyco_trans_8"/>
</dbReference>